<feature type="compositionally biased region" description="Basic and acidic residues" evidence="1">
    <location>
        <begin position="116"/>
        <end position="125"/>
    </location>
</feature>
<keyword evidence="3" id="KW-1185">Reference proteome</keyword>
<protein>
    <submittedName>
        <fullName evidence="2">Uncharacterized protein</fullName>
    </submittedName>
</protein>
<evidence type="ECO:0000313" key="3">
    <source>
        <dbReference type="Proteomes" id="UP001054889"/>
    </source>
</evidence>
<accession>A0AAV5EIX7</accession>
<sequence length="125" mass="13809">MGEVVQALKLLYNDADEACNDSYSPRDSSDPDGDYHGGLVFESGSWGIGTSGCLEYRNSLPFVNMEYSSGRIEGHRDPHATLSMGSQVQLPVLQNRSGPLRTKKKLPSFYRSRGSISEHGHLPRH</sequence>
<reference evidence="2" key="2">
    <citation type="submission" date="2021-12" db="EMBL/GenBank/DDBJ databases">
        <title>Resequencing data analysis of finger millet.</title>
        <authorList>
            <person name="Hatakeyama M."/>
            <person name="Aluri S."/>
            <person name="Balachadran M.T."/>
            <person name="Sivarajan S.R."/>
            <person name="Poveda L."/>
            <person name="Shimizu-Inatsugi R."/>
            <person name="Schlapbach R."/>
            <person name="Sreeman S.M."/>
            <person name="Shimizu K.K."/>
        </authorList>
    </citation>
    <scope>NUCLEOTIDE SEQUENCE</scope>
</reference>
<gene>
    <name evidence="2" type="primary">gb10116</name>
    <name evidence="2" type="ORF">PR202_gb10116</name>
</gene>
<dbReference type="Proteomes" id="UP001054889">
    <property type="component" value="Unassembled WGS sequence"/>
</dbReference>
<reference evidence="2" key="1">
    <citation type="journal article" date="2018" name="DNA Res.">
        <title>Multiple hybrid de novo genome assembly of finger millet, an orphan allotetraploid crop.</title>
        <authorList>
            <person name="Hatakeyama M."/>
            <person name="Aluri S."/>
            <person name="Balachadran M.T."/>
            <person name="Sivarajan S.R."/>
            <person name="Patrignani A."/>
            <person name="Gruter S."/>
            <person name="Poveda L."/>
            <person name="Shimizu-Inatsugi R."/>
            <person name="Baeten J."/>
            <person name="Francoijs K.J."/>
            <person name="Nataraja K.N."/>
            <person name="Reddy Y.A.N."/>
            <person name="Phadnis S."/>
            <person name="Ravikumar R.L."/>
            <person name="Schlapbach R."/>
            <person name="Sreeman S.M."/>
            <person name="Shimizu K.K."/>
        </authorList>
    </citation>
    <scope>NUCLEOTIDE SEQUENCE</scope>
</reference>
<evidence type="ECO:0000256" key="1">
    <source>
        <dbReference type="SAM" id="MobiDB-lite"/>
    </source>
</evidence>
<dbReference type="EMBL" id="BQKI01000075">
    <property type="protein sequence ID" value="GJN22541.1"/>
    <property type="molecule type" value="Genomic_DNA"/>
</dbReference>
<comment type="caution">
    <text evidence="2">The sequence shown here is derived from an EMBL/GenBank/DDBJ whole genome shotgun (WGS) entry which is preliminary data.</text>
</comment>
<name>A0AAV5EIX7_ELECO</name>
<proteinExistence type="predicted"/>
<dbReference type="AlphaFoldDB" id="A0AAV5EIX7"/>
<organism evidence="2 3">
    <name type="scientific">Eleusine coracana subsp. coracana</name>
    <dbReference type="NCBI Taxonomy" id="191504"/>
    <lineage>
        <taxon>Eukaryota</taxon>
        <taxon>Viridiplantae</taxon>
        <taxon>Streptophyta</taxon>
        <taxon>Embryophyta</taxon>
        <taxon>Tracheophyta</taxon>
        <taxon>Spermatophyta</taxon>
        <taxon>Magnoliopsida</taxon>
        <taxon>Liliopsida</taxon>
        <taxon>Poales</taxon>
        <taxon>Poaceae</taxon>
        <taxon>PACMAD clade</taxon>
        <taxon>Chloridoideae</taxon>
        <taxon>Cynodonteae</taxon>
        <taxon>Eleusininae</taxon>
        <taxon>Eleusine</taxon>
    </lineage>
</organism>
<evidence type="ECO:0000313" key="2">
    <source>
        <dbReference type="EMBL" id="GJN22541.1"/>
    </source>
</evidence>
<feature type="region of interest" description="Disordered" evidence="1">
    <location>
        <begin position="99"/>
        <end position="125"/>
    </location>
</feature>